<feature type="transmembrane region" description="Helical" evidence="1">
    <location>
        <begin position="52"/>
        <end position="72"/>
    </location>
</feature>
<comment type="caution">
    <text evidence="3">The sequence shown here is derived from an EMBL/GenBank/DDBJ whole genome shotgun (WGS) entry which is preliminary data.</text>
</comment>
<evidence type="ECO:0000313" key="4">
    <source>
        <dbReference type="Proteomes" id="UP000291659"/>
    </source>
</evidence>
<keyword evidence="1" id="KW-0472">Membrane</keyword>
<evidence type="ECO:0000259" key="2">
    <source>
        <dbReference type="Pfam" id="PF12275"/>
    </source>
</evidence>
<dbReference type="Proteomes" id="UP000291659">
    <property type="component" value="Unassembled WGS sequence"/>
</dbReference>
<keyword evidence="1" id="KW-1133">Transmembrane helix</keyword>
<evidence type="ECO:0000256" key="1">
    <source>
        <dbReference type="SAM" id="Phobius"/>
    </source>
</evidence>
<evidence type="ECO:0000313" key="3">
    <source>
        <dbReference type="EMBL" id="TAX81183.1"/>
    </source>
</evidence>
<reference evidence="3 4" key="1">
    <citation type="submission" date="2019-02" db="EMBL/GenBank/DDBJ databases">
        <title>The genomic architecture of introgression among sibling species of bacteria.</title>
        <authorList>
            <person name="Cavassim M.I.A."/>
            <person name="Moeskjaer S."/>
            <person name="Moslemi C."/>
            <person name="Fields B."/>
            <person name="Bachmann A."/>
            <person name="Vilhjalmsson B."/>
            <person name="Schierup M.H."/>
            <person name="Young J.P.W."/>
            <person name="Andersen S.U."/>
        </authorList>
    </citation>
    <scope>NUCLEOTIDE SEQUENCE [LARGE SCALE GENOMIC DNA]</scope>
    <source>
        <strain evidence="3 4">SM141A</strain>
    </source>
</reference>
<accession>A0ABY1X7T8</accession>
<dbReference type="InterPro" id="IPR022060">
    <property type="entry name" value="DUF3616"/>
</dbReference>
<dbReference type="EMBL" id="SIOX01000001">
    <property type="protein sequence ID" value="TAX81183.1"/>
    <property type="molecule type" value="Genomic_DNA"/>
</dbReference>
<name>A0ABY1X7T8_9HYPH</name>
<dbReference type="RefSeq" id="WP_130762928.1">
    <property type="nucleotide sequence ID" value="NZ_SIOX01000001.1"/>
</dbReference>
<gene>
    <name evidence="3" type="ORF">ELH98_08945</name>
</gene>
<protein>
    <submittedName>
        <fullName evidence="3">DUF3616 domain-containing protein</fullName>
    </submittedName>
</protein>
<organism evidence="3 4">
    <name type="scientific">Rhizobium ruizarguesonis</name>
    <dbReference type="NCBI Taxonomy" id="2081791"/>
    <lineage>
        <taxon>Bacteria</taxon>
        <taxon>Pseudomonadati</taxon>
        <taxon>Pseudomonadota</taxon>
        <taxon>Alphaproteobacteria</taxon>
        <taxon>Hyphomicrobiales</taxon>
        <taxon>Rhizobiaceae</taxon>
        <taxon>Rhizobium/Agrobacterium group</taxon>
        <taxon>Rhizobium</taxon>
    </lineage>
</organism>
<keyword evidence="4" id="KW-1185">Reference proteome</keyword>
<proteinExistence type="predicted"/>
<feature type="domain" description="DUF3616" evidence="2">
    <location>
        <begin position="185"/>
        <end position="374"/>
    </location>
</feature>
<sequence>MEADEIKGTSVRAVRLYDKSSPDHSELATLNRRGWNETEGTRGIMHTTMSGLVQILVVPVSLFVGACSLAFAEEPQIAPVKILEFAPGLSIAKEAENISGSACAIASEESYSCLLIGDEVRFARFFSLSNDGLKSGEQVFILPKEYKAGEQTKEYDETDAEGIAFADGAYYLIGSHGLNKSGKHQPSRYFLYRVTVDPVTGLAGDLGTKDIASAQVTKSGNLEKIIATTPELASYVNMVPDQEGINIEGVAIKDGQLYVGFRGPLIAGGATIGSVALDDAFRNPSASLTLLPPIKLGDGQGVRDLAAVEGGVLILTGPQRDQAGPAKVCFWKLGETSAKCHGVIKAGPDSSKPEALTLLETTDAKFQVLIMSDGANGGAPAIYDVPR</sequence>
<keyword evidence="1" id="KW-0812">Transmembrane</keyword>
<dbReference type="Pfam" id="PF12275">
    <property type="entry name" value="DUF3616"/>
    <property type="match status" value="1"/>
</dbReference>